<dbReference type="Proteomes" id="UP000694888">
    <property type="component" value="Unplaced"/>
</dbReference>
<comment type="subcellular location">
    <subcellularLocation>
        <location evidence="1">Membrane</location>
    </subcellularLocation>
</comment>
<evidence type="ECO:0000256" key="2">
    <source>
        <dbReference type="ARBA" id="ARBA00022692"/>
    </source>
</evidence>
<gene>
    <name evidence="7" type="primary">LOC118477351</name>
</gene>
<dbReference type="RefSeq" id="XP_035824496.1">
    <property type="nucleotide sequence ID" value="XM_035968603.1"/>
</dbReference>
<dbReference type="Gene3D" id="1.20.1070.10">
    <property type="entry name" value="Rhodopsin 7-helix transmembrane proteins"/>
    <property type="match status" value="1"/>
</dbReference>
<dbReference type="SUPFAM" id="SSF81321">
    <property type="entry name" value="Family A G protein-coupled receptor-like"/>
    <property type="match status" value="1"/>
</dbReference>
<evidence type="ECO:0000256" key="5">
    <source>
        <dbReference type="SAM" id="Phobius"/>
    </source>
</evidence>
<dbReference type="InterPro" id="IPR000276">
    <property type="entry name" value="GPCR_Rhodpsn"/>
</dbReference>
<reference evidence="7" key="1">
    <citation type="submission" date="2025-08" db="UniProtKB">
        <authorList>
            <consortium name="RefSeq"/>
        </authorList>
    </citation>
    <scope>IDENTIFICATION</scope>
</reference>
<protein>
    <submittedName>
        <fullName evidence="7">Uncharacterized protein LOC118477351</fullName>
    </submittedName>
</protein>
<keyword evidence="3 5" id="KW-1133">Transmembrane helix</keyword>
<name>A0ABM1VQ04_APLCA</name>
<organism evidence="6 7">
    <name type="scientific">Aplysia californica</name>
    <name type="common">California sea hare</name>
    <dbReference type="NCBI Taxonomy" id="6500"/>
    <lineage>
        <taxon>Eukaryota</taxon>
        <taxon>Metazoa</taxon>
        <taxon>Spiralia</taxon>
        <taxon>Lophotrochozoa</taxon>
        <taxon>Mollusca</taxon>
        <taxon>Gastropoda</taxon>
        <taxon>Heterobranchia</taxon>
        <taxon>Euthyneura</taxon>
        <taxon>Tectipleura</taxon>
        <taxon>Aplysiida</taxon>
        <taxon>Aplysioidea</taxon>
        <taxon>Aplysiidae</taxon>
        <taxon>Aplysia</taxon>
    </lineage>
</organism>
<accession>A0ABM1VQ04</accession>
<evidence type="ECO:0000313" key="6">
    <source>
        <dbReference type="Proteomes" id="UP000694888"/>
    </source>
</evidence>
<evidence type="ECO:0000256" key="3">
    <source>
        <dbReference type="ARBA" id="ARBA00022989"/>
    </source>
</evidence>
<keyword evidence="4 5" id="KW-0472">Membrane</keyword>
<feature type="transmembrane region" description="Helical" evidence="5">
    <location>
        <begin position="82"/>
        <end position="104"/>
    </location>
</feature>
<keyword evidence="2 5" id="KW-0812">Transmembrane</keyword>
<evidence type="ECO:0000256" key="4">
    <source>
        <dbReference type="ARBA" id="ARBA00023136"/>
    </source>
</evidence>
<dbReference type="GeneID" id="118477351"/>
<dbReference type="PROSITE" id="PS00237">
    <property type="entry name" value="G_PROTEIN_RECEP_F1_1"/>
    <property type="match status" value="1"/>
</dbReference>
<feature type="transmembrane region" description="Helical" evidence="5">
    <location>
        <begin position="178"/>
        <end position="198"/>
    </location>
</feature>
<keyword evidence="6" id="KW-1185">Reference proteome</keyword>
<evidence type="ECO:0000313" key="7">
    <source>
        <dbReference type="RefSeq" id="XP_035824496.1"/>
    </source>
</evidence>
<evidence type="ECO:0000256" key="1">
    <source>
        <dbReference type="ARBA" id="ARBA00004370"/>
    </source>
</evidence>
<sequence>MCGSTRVKAPDVHTRIMAFQQGNSSWNTTDMVTFFFDDVDVFGNDTNKTYNSDNESFAETKSNFSVTEPNKPPVFVYTMTDIYRQILGMVTGFIGMPSSALLLAVTLTKSYRRLSFSVYLSTSSVYDFLFLFLVLYDHLIFTTITISIWMNVCLACDRFIVIALPFQKETYCTRRISCLVTATVVSVIHLLGIAYVVYPGVQFIWLINR</sequence>
<proteinExistence type="predicted"/>